<dbReference type="Gene3D" id="3.40.50.300">
    <property type="entry name" value="P-loop containing nucleotide triphosphate hydrolases"/>
    <property type="match status" value="1"/>
</dbReference>
<keyword evidence="2" id="KW-1278">Translocase</keyword>
<keyword evidence="1" id="KW-0813">Transport</keyword>
<dbReference type="PANTHER" id="PTHR42794:SF1">
    <property type="entry name" value="HEMIN IMPORT ATP-BINDING PROTEIN HMUV"/>
    <property type="match status" value="1"/>
</dbReference>
<dbReference type="Proteomes" id="UP000319716">
    <property type="component" value="Unassembled WGS sequence"/>
</dbReference>
<dbReference type="Pfam" id="PF00005">
    <property type="entry name" value="ABC_tran"/>
    <property type="match status" value="1"/>
</dbReference>
<organism evidence="4 5">
    <name type="scientific">Sporolactobacillus inulinus</name>
    <dbReference type="NCBI Taxonomy" id="2078"/>
    <lineage>
        <taxon>Bacteria</taxon>
        <taxon>Bacillati</taxon>
        <taxon>Bacillota</taxon>
        <taxon>Bacilli</taxon>
        <taxon>Bacillales</taxon>
        <taxon>Sporolactobacillaceae</taxon>
        <taxon>Sporolactobacillus</taxon>
    </lineage>
</organism>
<evidence type="ECO:0000313" key="4">
    <source>
        <dbReference type="EMBL" id="GAY78026.1"/>
    </source>
</evidence>
<evidence type="ECO:0000256" key="1">
    <source>
        <dbReference type="ARBA" id="ARBA00022448"/>
    </source>
</evidence>
<dbReference type="SUPFAM" id="SSF52540">
    <property type="entry name" value="P-loop containing nucleoside triphosphate hydrolases"/>
    <property type="match status" value="1"/>
</dbReference>
<evidence type="ECO:0000256" key="2">
    <source>
        <dbReference type="ARBA" id="ARBA00022967"/>
    </source>
</evidence>
<name>A0A4Y3T3A4_9BACL</name>
<sequence>MSGGEQQRVFLAQALAQELEILLMDEPMNHLDLAYRFLVLVAFRITRHKA</sequence>
<dbReference type="GO" id="GO:0016887">
    <property type="term" value="F:ATP hydrolysis activity"/>
    <property type="evidence" value="ECO:0007669"/>
    <property type="project" value="InterPro"/>
</dbReference>
<evidence type="ECO:0000259" key="3">
    <source>
        <dbReference type="Pfam" id="PF00005"/>
    </source>
</evidence>
<protein>
    <recommendedName>
        <fullName evidence="3">ABC transporter domain-containing protein</fullName>
    </recommendedName>
</protein>
<proteinExistence type="predicted"/>
<feature type="domain" description="ABC transporter" evidence="3">
    <location>
        <begin position="1"/>
        <end position="29"/>
    </location>
</feature>
<accession>A0A4Y3T3A4</accession>
<dbReference type="AlphaFoldDB" id="A0A4Y3T3A4"/>
<dbReference type="GO" id="GO:0005524">
    <property type="term" value="F:ATP binding"/>
    <property type="evidence" value="ECO:0007669"/>
    <property type="project" value="InterPro"/>
</dbReference>
<dbReference type="PANTHER" id="PTHR42794">
    <property type="entry name" value="HEMIN IMPORT ATP-BINDING PROTEIN HMUV"/>
    <property type="match status" value="1"/>
</dbReference>
<dbReference type="EMBL" id="BEXB01000038">
    <property type="protein sequence ID" value="GAY78026.1"/>
    <property type="molecule type" value="Genomic_DNA"/>
</dbReference>
<evidence type="ECO:0000313" key="5">
    <source>
        <dbReference type="Proteomes" id="UP000319716"/>
    </source>
</evidence>
<dbReference type="InterPro" id="IPR027417">
    <property type="entry name" value="P-loop_NTPase"/>
</dbReference>
<reference evidence="4 5" key="1">
    <citation type="submission" date="2017-11" db="EMBL/GenBank/DDBJ databases">
        <title>Draft Genome Sequence of Sporolactobacillus inulinus NBRC 111894 Isolated from Koso, a Japanese Sugar-Vegetable Fermented Beverage.</title>
        <authorList>
            <person name="Chiou T.Y."/>
            <person name="Oshima K."/>
            <person name="Suda W."/>
            <person name="Hattori M."/>
            <person name="Takahashi T."/>
        </authorList>
    </citation>
    <scope>NUCLEOTIDE SEQUENCE [LARGE SCALE GENOMIC DNA]</scope>
    <source>
        <strain evidence="4 5">NBRC111894</strain>
    </source>
</reference>
<dbReference type="InterPro" id="IPR003439">
    <property type="entry name" value="ABC_transporter-like_ATP-bd"/>
</dbReference>
<gene>
    <name evidence="4" type="ORF">NBRC111894_3580</name>
</gene>
<comment type="caution">
    <text evidence="4">The sequence shown here is derived from an EMBL/GenBank/DDBJ whole genome shotgun (WGS) entry which is preliminary data.</text>
</comment>